<keyword evidence="3" id="KW-1185">Reference proteome</keyword>
<evidence type="ECO:0000313" key="2">
    <source>
        <dbReference type="EMBL" id="BDX06584.1"/>
    </source>
</evidence>
<evidence type="ECO:0000313" key="3">
    <source>
        <dbReference type="Proteomes" id="UP001333710"/>
    </source>
</evidence>
<evidence type="ECO:0000256" key="1">
    <source>
        <dbReference type="SAM" id="SignalP"/>
    </source>
</evidence>
<gene>
    <name evidence="2" type="ORF">MACH26_21050</name>
</gene>
<protein>
    <submittedName>
        <fullName evidence="2">Uncharacterized protein</fullName>
    </submittedName>
</protein>
<accession>A0AA48HRC6</accession>
<sequence length="322" mass="35900">MQYIKSLSVVLTFVILSNSVLAKDSPMTLYGLELGGNKSLQQQLGVGQQSFYLQDGNQQLSSAATARERAEHQIACRQTGFGITEIVSDTYQKLVSADEYLSSRKEALKRRVKDDLTIAQNSLVNTISKQYAQPQCQWAFNSVVYADAETPTVVSKFKSKSGIDKLATLTFSVDHQGKILALTAEQIVERLDAERIDVILAAIAKRYQVDIDAFSSLNKKTQKRVLEGKHAIQFNVKSAQCQFEVKNTYYRSDAAARYFGINEAHGYIEMGCQLPAYSAFSSKEVEQFVSVKVNDSIAKLLDKHKTQMKAEGQKEKNSGFVF</sequence>
<dbReference type="EMBL" id="AP027272">
    <property type="protein sequence ID" value="BDX06584.1"/>
    <property type="molecule type" value="Genomic_DNA"/>
</dbReference>
<keyword evidence="1" id="KW-0732">Signal</keyword>
<feature type="signal peptide" evidence="1">
    <location>
        <begin position="1"/>
        <end position="22"/>
    </location>
</feature>
<proteinExistence type="predicted"/>
<name>A0AA48HRC6_9ALTE</name>
<dbReference type="Proteomes" id="UP001333710">
    <property type="component" value="Chromosome"/>
</dbReference>
<feature type="chain" id="PRO_5041444842" evidence="1">
    <location>
        <begin position="23"/>
        <end position="322"/>
    </location>
</feature>
<reference evidence="2" key="1">
    <citation type="submission" date="2023-01" db="EMBL/GenBank/DDBJ databases">
        <title>Complete genome sequence of Planctobacterium marinum strain Dej080120_11.</title>
        <authorList>
            <person name="Ueki S."/>
            <person name="Maruyama F."/>
        </authorList>
    </citation>
    <scope>NUCLEOTIDE SEQUENCE</scope>
    <source>
        <strain evidence="2">Dej080120_11</strain>
    </source>
</reference>
<dbReference type="AlphaFoldDB" id="A0AA48HRC6"/>
<organism evidence="2 3">
    <name type="scientific">Planctobacterium marinum</name>
    <dbReference type="NCBI Taxonomy" id="1631968"/>
    <lineage>
        <taxon>Bacteria</taxon>
        <taxon>Pseudomonadati</taxon>
        <taxon>Pseudomonadota</taxon>
        <taxon>Gammaproteobacteria</taxon>
        <taxon>Alteromonadales</taxon>
        <taxon>Alteromonadaceae</taxon>
        <taxon>Planctobacterium</taxon>
    </lineage>
</organism>
<dbReference type="KEGG" id="pmaw:MACH26_21050"/>
<dbReference type="RefSeq" id="WP_338292598.1">
    <property type="nucleotide sequence ID" value="NZ_AP027272.1"/>
</dbReference>